<accession>A0A8E0VEX6</accession>
<feature type="domain" description="HORMA" evidence="6">
    <location>
        <begin position="1"/>
        <end position="105"/>
    </location>
</feature>
<keyword evidence="4" id="KW-0539">Nucleus</keyword>
<dbReference type="Proteomes" id="UP000728185">
    <property type="component" value="Unassembled WGS sequence"/>
</dbReference>
<reference evidence="7" key="1">
    <citation type="submission" date="2019-05" db="EMBL/GenBank/DDBJ databases">
        <title>Annotation for the trematode Fasciolopsis buski.</title>
        <authorList>
            <person name="Choi Y.-J."/>
        </authorList>
    </citation>
    <scope>NUCLEOTIDE SEQUENCE</scope>
    <source>
        <strain evidence="7">HT</strain>
        <tissue evidence="7">Whole worm</tissue>
    </source>
</reference>
<dbReference type="PANTHER" id="PTHR48225:SF7">
    <property type="entry name" value="MEIOSIS-SPECIFIC PROTEIN HOP1"/>
    <property type="match status" value="1"/>
</dbReference>
<dbReference type="SUPFAM" id="SSF56019">
    <property type="entry name" value="The spindle assembly checkpoint protein mad2"/>
    <property type="match status" value="1"/>
</dbReference>
<dbReference type="SUPFAM" id="SSF57903">
    <property type="entry name" value="FYVE/PHD zinc finger"/>
    <property type="match status" value="1"/>
</dbReference>
<comment type="subcellular location">
    <subcellularLocation>
        <location evidence="2">Chromosome</location>
    </subcellularLocation>
    <subcellularLocation>
        <location evidence="1">Nucleus</location>
    </subcellularLocation>
</comment>
<dbReference type="GO" id="GO:0005634">
    <property type="term" value="C:nucleus"/>
    <property type="evidence" value="ECO:0007669"/>
    <property type="project" value="UniProtKB-SubCell"/>
</dbReference>
<dbReference type="Gene3D" id="3.30.900.10">
    <property type="entry name" value="HORMA domain"/>
    <property type="match status" value="1"/>
</dbReference>
<dbReference type="InterPro" id="IPR036570">
    <property type="entry name" value="HORMA_dom_sf"/>
</dbReference>
<dbReference type="Gene3D" id="3.30.40.10">
    <property type="entry name" value="Zinc/RING finger domain, C3HC4 (zinc finger)"/>
    <property type="match status" value="1"/>
</dbReference>
<evidence type="ECO:0000313" key="8">
    <source>
        <dbReference type="Proteomes" id="UP000728185"/>
    </source>
</evidence>
<gene>
    <name evidence="7" type="ORF">FBUS_06231</name>
</gene>
<comment type="caution">
    <text evidence="7">The sequence shown here is derived from an EMBL/GenBank/DDBJ whole genome shotgun (WGS) entry which is preliminary data.</text>
</comment>
<keyword evidence="5" id="KW-0469">Meiosis</keyword>
<keyword evidence="3" id="KW-0158">Chromosome</keyword>
<keyword evidence="8" id="KW-1185">Reference proteome</keyword>
<dbReference type="GO" id="GO:0005694">
    <property type="term" value="C:chromosome"/>
    <property type="evidence" value="ECO:0007669"/>
    <property type="project" value="UniProtKB-SubCell"/>
</dbReference>
<evidence type="ECO:0000256" key="1">
    <source>
        <dbReference type="ARBA" id="ARBA00004123"/>
    </source>
</evidence>
<sequence length="236" mass="26291">MQSTDNLSLSNTLKLSNKSNDDIKQATLNLLSTIRSACSKLQKIPDNLYMTMRLQYFEETTPMDYIPPGFKSADNITFRFDGNPINIRIGNVQTVCDILKISNASLSIKMNIQTNSEFLSNLKEISSKIGSGNELSQQSVDLDEKMSCERISSNNVTEDELSISLQQQSLQSETDHSEVYDVRCPCGVNKDDGVMILCDGCGMWQHAVCFRILEENDVPSSHICELCCVSKVSAVH</sequence>
<evidence type="ECO:0000259" key="6">
    <source>
        <dbReference type="PROSITE" id="PS50815"/>
    </source>
</evidence>
<dbReference type="EMBL" id="LUCM01010259">
    <property type="protein sequence ID" value="KAA0185721.1"/>
    <property type="molecule type" value="Genomic_DNA"/>
</dbReference>
<protein>
    <submittedName>
        <fullName evidence="7">HORMA domain-containing protein 2</fullName>
    </submittedName>
</protein>
<dbReference type="Pfam" id="PF20826">
    <property type="entry name" value="PHD_5"/>
    <property type="match status" value="1"/>
</dbReference>
<dbReference type="PROSITE" id="PS50815">
    <property type="entry name" value="HORMA"/>
    <property type="match status" value="1"/>
</dbReference>
<dbReference type="AlphaFoldDB" id="A0A8E0VEX6"/>
<dbReference type="GO" id="GO:0051321">
    <property type="term" value="P:meiotic cell cycle"/>
    <property type="evidence" value="ECO:0007669"/>
    <property type="project" value="UniProtKB-KW"/>
</dbReference>
<evidence type="ECO:0000256" key="5">
    <source>
        <dbReference type="ARBA" id="ARBA00023254"/>
    </source>
</evidence>
<proteinExistence type="predicted"/>
<dbReference type="InterPro" id="IPR011011">
    <property type="entry name" value="Znf_FYVE_PHD"/>
</dbReference>
<dbReference type="InterPro" id="IPR003511">
    <property type="entry name" value="HORMA_dom"/>
</dbReference>
<dbReference type="OrthoDB" id="1928087at2759"/>
<dbReference type="InterPro" id="IPR013083">
    <property type="entry name" value="Znf_RING/FYVE/PHD"/>
</dbReference>
<evidence type="ECO:0000256" key="2">
    <source>
        <dbReference type="ARBA" id="ARBA00004286"/>
    </source>
</evidence>
<organism evidence="7 8">
    <name type="scientific">Fasciolopsis buskii</name>
    <dbReference type="NCBI Taxonomy" id="27845"/>
    <lineage>
        <taxon>Eukaryota</taxon>
        <taxon>Metazoa</taxon>
        <taxon>Spiralia</taxon>
        <taxon>Lophotrochozoa</taxon>
        <taxon>Platyhelminthes</taxon>
        <taxon>Trematoda</taxon>
        <taxon>Digenea</taxon>
        <taxon>Plagiorchiida</taxon>
        <taxon>Echinostomata</taxon>
        <taxon>Echinostomatoidea</taxon>
        <taxon>Fasciolidae</taxon>
        <taxon>Fasciolopsis</taxon>
    </lineage>
</organism>
<evidence type="ECO:0000313" key="7">
    <source>
        <dbReference type="EMBL" id="KAA0185721.1"/>
    </source>
</evidence>
<name>A0A8E0VEX6_9TREM</name>
<dbReference type="PANTHER" id="PTHR48225">
    <property type="entry name" value="HORMA DOMAIN-CONTAINING PROTEIN 1"/>
    <property type="match status" value="1"/>
</dbReference>
<dbReference type="InterPro" id="IPR051294">
    <property type="entry name" value="HORMA_MeioticProgression"/>
</dbReference>
<evidence type="ECO:0000256" key="4">
    <source>
        <dbReference type="ARBA" id="ARBA00023242"/>
    </source>
</evidence>
<dbReference type="Pfam" id="PF02301">
    <property type="entry name" value="HORMA"/>
    <property type="match status" value="1"/>
</dbReference>
<evidence type="ECO:0000256" key="3">
    <source>
        <dbReference type="ARBA" id="ARBA00022454"/>
    </source>
</evidence>